<dbReference type="GO" id="GO:0006635">
    <property type="term" value="P:fatty acid beta-oxidation"/>
    <property type="evidence" value="ECO:0007669"/>
    <property type="project" value="TreeGrafter"/>
</dbReference>
<dbReference type="PROSITE" id="PS00166">
    <property type="entry name" value="ENOYL_COA_HYDRATASE"/>
    <property type="match status" value="1"/>
</dbReference>
<comment type="similarity">
    <text evidence="1 2">Belongs to the enoyl-CoA hydratase/isomerase family.</text>
</comment>
<evidence type="ECO:0000313" key="3">
    <source>
        <dbReference type="EMBL" id="EPQ18217.1"/>
    </source>
</evidence>
<dbReference type="GO" id="GO:0003824">
    <property type="term" value="F:catalytic activity"/>
    <property type="evidence" value="ECO:0007669"/>
    <property type="project" value="InterPro"/>
</dbReference>
<dbReference type="EMBL" id="KE164486">
    <property type="protein sequence ID" value="EPQ18217.1"/>
    <property type="molecule type" value="Genomic_DNA"/>
</dbReference>
<dbReference type="InterPro" id="IPR001753">
    <property type="entry name" value="Enoyl-CoA_hydra/iso"/>
</dbReference>
<proteinExistence type="inferred from homology"/>
<accession>S7QAU1</accession>
<evidence type="ECO:0000256" key="2">
    <source>
        <dbReference type="RuleBase" id="RU003707"/>
    </source>
</evidence>
<sequence>MTCADHQGAVWNMAGISDVTLAAGGSGGAAGPDGPQREQDRSGMVEQLSGRRQAKAANLPVPTIAALDGLALGGGLELALACDIRVAASSAKMGLVETKLAIIPGGALVGVAFCPLSSRPRRRRLPSSIFAATAGAAFRLPSLWPRLEPPSIFRLSGSGSPSVFTPPLGAYICKLTAIFVGG</sequence>
<dbReference type="Proteomes" id="UP000052978">
    <property type="component" value="Unassembled WGS sequence"/>
</dbReference>
<dbReference type="Gene3D" id="3.90.226.10">
    <property type="entry name" value="2-enoyl-CoA Hydratase, Chain A, domain 1"/>
    <property type="match status" value="1"/>
</dbReference>
<dbReference type="PANTHER" id="PTHR11941:SF171">
    <property type="entry name" value="SD19268P"/>
    <property type="match status" value="1"/>
</dbReference>
<evidence type="ECO:0000256" key="1">
    <source>
        <dbReference type="ARBA" id="ARBA00005254"/>
    </source>
</evidence>
<reference evidence="3 4" key="1">
    <citation type="journal article" date="2013" name="Nat. Commun.">
        <title>Genome analysis reveals insights into physiology and longevity of the Brandt's bat Myotis brandtii.</title>
        <authorList>
            <person name="Seim I."/>
            <person name="Fang X."/>
            <person name="Xiong Z."/>
            <person name="Lobanov A.V."/>
            <person name="Huang Z."/>
            <person name="Ma S."/>
            <person name="Feng Y."/>
            <person name="Turanov A.A."/>
            <person name="Zhu Y."/>
            <person name="Lenz T.L."/>
            <person name="Gerashchenko M.V."/>
            <person name="Fan D."/>
            <person name="Hee Yim S."/>
            <person name="Yao X."/>
            <person name="Jordan D."/>
            <person name="Xiong Y."/>
            <person name="Ma Y."/>
            <person name="Lyapunov A.N."/>
            <person name="Chen G."/>
            <person name="Kulakova O.I."/>
            <person name="Sun Y."/>
            <person name="Lee S.G."/>
            <person name="Bronson R.T."/>
            <person name="Moskalev A.A."/>
            <person name="Sunyaev S.R."/>
            <person name="Zhang G."/>
            <person name="Krogh A."/>
            <person name="Wang J."/>
            <person name="Gladyshev V.N."/>
        </authorList>
    </citation>
    <scope>NUCLEOTIDE SEQUENCE [LARGE SCALE GENOMIC DNA]</scope>
</reference>
<keyword evidence="4" id="KW-1185">Reference proteome</keyword>
<dbReference type="PANTHER" id="PTHR11941">
    <property type="entry name" value="ENOYL-COA HYDRATASE-RELATED"/>
    <property type="match status" value="1"/>
</dbReference>
<dbReference type="AlphaFoldDB" id="S7QAU1"/>
<dbReference type="SUPFAM" id="SSF52096">
    <property type="entry name" value="ClpP/crotonase"/>
    <property type="match status" value="1"/>
</dbReference>
<evidence type="ECO:0000313" key="4">
    <source>
        <dbReference type="Proteomes" id="UP000052978"/>
    </source>
</evidence>
<dbReference type="eggNOG" id="KOG1679">
    <property type="taxonomic scope" value="Eukaryota"/>
</dbReference>
<organism evidence="3 4">
    <name type="scientific">Myotis brandtii</name>
    <name type="common">Brandt's bat</name>
    <dbReference type="NCBI Taxonomy" id="109478"/>
    <lineage>
        <taxon>Eukaryota</taxon>
        <taxon>Metazoa</taxon>
        <taxon>Chordata</taxon>
        <taxon>Craniata</taxon>
        <taxon>Vertebrata</taxon>
        <taxon>Euteleostomi</taxon>
        <taxon>Mammalia</taxon>
        <taxon>Eutheria</taxon>
        <taxon>Laurasiatheria</taxon>
        <taxon>Chiroptera</taxon>
        <taxon>Yangochiroptera</taxon>
        <taxon>Vespertilionidae</taxon>
        <taxon>Myotis</taxon>
    </lineage>
</organism>
<name>S7QAU1_MYOBR</name>
<gene>
    <name evidence="3" type="ORF">D623_10016866</name>
</gene>
<dbReference type="InterPro" id="IPR018376">
    <property type="entry name" value="Enoyl-CoA_hyd/isom_CS"/>
</dbReference>
<protein>
    <submittedName>
        <fullName evidence="3">Methylglutaconyl-CoA hydratase, mitochondrial</fullName>
    </submittedName>
</protein>
<dbReference type="Pfam" id="PF00378">
    <property type="entry name" value="ECH_1"/>
    <property type="match status" value="1"/>
</dbReference>
<dbReference type="InterPro" id="IPR029045">
    <property type="entry name" value="ClpP/crotonase-like_dom_sf"/>
</dbReference>
<dbReference type="GO" id="GO:0005739">
    <property type="term" value="C:mitochondrion"/>
    <property type="evidence" value="ECO:0007669"/>
    <property type="project" value="TreeGrafter"/>
</dbReference>